<accession>A0A8H3LAM3</accession>
<dbReference type="AlphaFoldDB" id="A0A8H3LAM3"/>
<name>A0A8H3LAM3_9GLOM</name>
<keyword evidence="1" id="KW-0732">Signal</keyword>
<reference evidence="2" key="1">
    <citation type="submission" date="2019-10" db="EMBL/GenBank/DDBJ databases">
        <title>Conservation and host-specific expression of non-tandemly repeated heterogenous ribosome RNA gene in arbuscular mycorrhizal fungi.</title>
        <authorList>
            <person name="Maeda T."/>
            <person name="Kobayashi Y."/>
            <person name="Nakagawa T."/>
            <person name="Ezawa T."/>
            <person name="Yamaguchi K."/>
            <person name="Bino T."/>
            <person name="Nishimoto Y."/>
            <person name="Shigenobu S."/>
            <person name="Kawaguchi M."/>
        </authorList>
    </citation>
    <scope>NUCLEOTIDE SEQUENCE</scope>
    <source>
        <strain evidence="2">HR1</strain>
    </source>
</reference>
<dbReference type="EMBL" id="BLAL01000086">
    <property type="protein sequence ID" value="GES84762.1"/>
    <property type="molecule type" value="Genomic_DNA"/>
</dbReference>
<protein>
    <submittedName>
        <fullName evidence="2">Uncharacterized protein</fullName>
    </submittedName>
</protein>
<evidence type="ECO:0000313" key="2">
    <source>
        <dbReference type="EMBL" id="GES84762.1"/>
    </source>
</evidence>
<comment type="caution">
    <text evidence="2">The sequence shown here is derived from an EMBL/GenBank/DDBJ whole genome shotgun (WGS) entry which is preliminary data.</text>
</comment>
<organism evidence="2 3">
    <name type="scientific">Rhizophagus clarus</name>
    <dbReference type="NCBI Taxonomy" id="94130"/>
    <lineage>
        <taxon>Eukaryota</taxon>
        <taxon>Fungi</taxon>
        <taxon>Fungi incertae sedis</taxon>
        <taxon>Mucoromycota</taxon>
        <taxon>Glomeromycotina</taxon>
        <taxon>Glomeromycetes</taxon>
        <taxon>Glomerales</taxon>
        <taxon>Glomeraceae</taxon>
        <taxon>Rhizophagus</taxon>
    </lineage>
</organism>
<dbReference type="Proteomes" id="UP000615446">
    <property type="component" value="Unassembled WGS sequence"/>
</dbReference>
<gene>
    <name evidence="2" type="ORF">RCL2_001185700</name>
</gene>
<evidence type="ECO:0000313" key="3">
    <source>
        <dbReference type="Proteomes" id="UP000615446"/>
    </source>
</evidence>
<feature type="signal peptide" evidence="1">
    <location>
        <begin position="1"/>
        <end position="20"/>
    </location>
</feature>
<feature type="chain" id="PRO_5034088474" evidence="1">
    <location>
        <begin position="21"/>
        <end position="73"/>
    </location>
</feature>
<proteinExistence type="predicted"/>
<sequence length="73" mass="8728">MKLIAYKWLIHMILIKFNLWIETERLCKVGTAERLWKSTWSSFAIKALFFSPHFFRSIPSTIVIKGNKYIVQH</sequence>
<evidence type="ECO:0000256" key="1">
    <source>
        <dbReference type="SAM" id="SignalP"/>
    </source>
</evidence>